<dbReference type="RefSeq" id="WP_285760028.1">
    <property type="nucleotide sequence ID" value="NZ_BSQG01000004.1"/>
</dbReference>
<keyword evidence="2" id="KW-1185">Reference proteome</keyword>
<evidence type="ECO:0000313" key="1">
    <source>
        <dbReference type="EMBL" id="GLU48558.1"/>
    </source>
</evidence>
<reference evidence="1" key="1">
    <citation type="submission" date="2023-02" db="EMBL/GenBank/DDBJ databases">
        <title>Nocardiopsis ansamitocini NBRC 112285.</title>
        <authorList>
            <person name="Ichikawa N."/>
            <person name="Sato H."/>
            <person name="Tonouchi N."/>
        </authorList>
    </citation>
    <scope>NUCLEOTIDE SEQUENCE</scope>
    <source>
        <strain evidence="1">NBRC 112285</strain>
    </source>
</reference>
<sequence length="220" mass="23275">MNAPEVAPLLPSVPVLRELCRAMAAVEFLVAPDNSYRTHSFDRGWSEPWDLAGMDNGGGDNYSIVLSAEAALIRCFDHESPMSPYVAVDEGLWPGLTDGLPPVFASLLKHPDFSPEGVFEATALLWREEGDGAWRTATVEFPPEDRGDDGAAWLLGRLTAADPASAFTEHLSVQYGTAVDPAAVAHVFDGGALTTEVAAALNPVVADPSALAIRASVECG</sequence>
<accession>A0A9W6UJI9</accession>
<gene>
    <name evidence="1" type="ORF">Nans01_29090</name>
</gene>
<dbReference type="Proteomes" id="UP001165092">
    <property type="component" value="Unassembled WGS sequence"/>
</dbReference>
<proteinExistence type="predicted"/>
<dbReference type="AlphaFoldDB" id="A0A9W6UJI9"/>
<evidence type="ECO:0000313" key="2">
    <source>
        <dbReference type="Proteomes" id="UP001165092"/>
    </source>
</evidence>
<dbReference type="EMBL" id="BSQG01000004">
    <property type="protein sequence ID" value="GLU48558.1"/>
    <property type="molecule type" value="Genomic_DNA"/>
</dbReference>
<name>A0A9W6UJI9_9ACTN</name>
<protein>
    <submittedName>
        <fullName evidence="1">Uncharacterized protein</fullName>
    </submittedName>
</protein>
<comment type="caution">
    <text evidence="1">The sequence shown here is derived from an EMBL/GenBank/DDBJ whole genome shotgun (WGS) entry which is preliminary data.</text>
</comment>
<organism evidence="1 2">
    <name type="scientific">Nocardiopsis ansamitocini</name>
    <dbReference type="NCBI Taxonomy" id="1670832"/>
    <lineage>
        <taxon>Bacteria</taxon>
        <taxon>Bacillati</taxon>
        <taxon>Actinomycetota</taxon>
        <taxon>Actinomycetes</taxon>
        <taxon>Streptosporangiales</taxon>
        <taxon>Nocardiopsidaceae</taxon>
        <taxon>Nocardiopsis</taxon>
    </lineage>
</organism>